<evidence type="ECO:0000313" key="3">
    <source>
        <dbReference type="Proteomes" id="UP001519288"/>
    </source>
</evidence>
<dbReference type="EMBL" id="JAGGLD010000001">
    <property type="protein sequence ID" value="MBP1999793.1"/>
    <property type="molecule type" value="Genomic_DNA"/>
</dbReference>
<comment type="caution">
    <text evidence="2">The sequence shown here is derived from an EMBL/GenBank/DDBJ whole genome shotgun (WGS) entry which is preliminary data.</text>
</comment>
<feature type="domain" description="Cyclic-phosphate processing Receiver" evidence="1">
    <location>
        <begin position="2"/>
        <end position="84"/>
    </location>
</feature>
<reference evidence="2 3" key="1">
    <citation type="submission" date="2021-03" db="EMBL/GenBank/DDBJ databases">
        <title>Genomic Encyclopedia of Type Strains, Phase IV (KMG-IV): sequencing the most valuable type-strain genomes for metagenomic binning, comparative biology and taxonomic classification.</title>
        <authorList>
            <person name="Goeker M."/>
        </authorList>
    </citation>
    <scope>NUCLEOTIDE SEQUENCE [LARGE SCALE GENOMIC DNA]</scope>
    <source>
        <strain evidence="2 3">DSM 26806</strain>
    </source>
</reference>
<protein>
    <recommendedName>
        <fullName evidence="1">Cyclic-phosphate processing Receiver domain-containing protein</fullName>
    </recommendedName>
</protein>
<accession>A0ABS4JDK4</accession>
<evidence type="ECO:0000259" key="1">
    <source>
        <dbReference type="Pfam" id="PF20274"/>
    </source>
</evidence>
<sequence>MIHLYMDDLRRCPDGFTLTRSGEECLDILRATSVDILSLDFDMGPDQMTGGEVASIMAQEGLFAKEIFLHSSSLQGKTKMYEILFQVKPDEVELYIDPVPFDRLDEIALLHAKSKLENTR</sequence>
<dbReference type="Proteomes" id="UP001519288">
    <property type="component" value="Unassembled WGS sequence"/>
</dbReference>
<proteinExistence type="predicted"/>
<evidence type="ECO:0000313" key="2">
    <source>
        <dbReference type="EMBL" id="MBP1999793.1"/>
    </source>
</evidence>
<dbReference type="RefSeq" id="WP_209859338.1">
    <property type="nucleotide sequence ID" value="NZ_JAGGLD010000001.1"/>
</dbReference>
<name>A0ABS4JDK4_9BACL</name>
<gene>
    <name evidence="2" type="ORF">J2Z69_000812</name>
</gene>
<dbReference type="Pfam" id="PF20274">
    <property type="entry name" value="cREC_REC"/>
    <property type="match status" value="1"/>
</dbReference>
<organism evidence="2 3">
    <name type="scientific">Paenibacillus shirakamiensis</name>
    <dbReference type="NCBI Taxonomy" id="1265935"/>
    <lineage>
        <taxon>Bacteria</taxon>
        <taxon>Bacillati</taxon>
        <taxon>Bacillota</taxon>
        <taxon>Bacilli</taxon>
        <taxon>Bacillales</taxon>
        <taxon>Paenibacillaceae</taxon>
        <taxon>Paenibacillus</taxon>
    </lineage>
</organism>
<dbReference type="InterPro" id="IPR046909">
    <property type="entry name" value="cREC_REC"/>
</dbReference>
<keyword evidence="3" id="KW-1185">Reference proteome</keyword>